<keyword evidence="3" id="KW-1185">Reference proteome</keyword>
<dbReference type="Proteomes" id="UP000257109">
    <property type="component" value="Unassembled WGS sequence"/>
</dbReference>
<dbReference type="EMBL" id="QJKJ01010374">
    <property type="protein sequence ID" value="RDX73874.1"/>
    <property type="molecule type" value="Genomic_DNA"/>
</dbReference>
<dbReference type="PANTHER" id="PTHR24559:SF444">
    <property type="entry name" value="REVERSE TRANSCRIPTASE DOMAIN-CONTAINING PROTEIN"/>
    <property type="match status" value="1"/>
</dbReference>
<dbReference type="InterPro" id="IPR043502">
    <property type="entry name" value="DNA/RNA_pol_sf"/>
</dbReference>
<dbReference type="InterPro" id="IPR000477">
    <property type="entry name" value="RT_dom"/>
</dbReference>
<dbReference type="PANTHER" id="PTHR24559">
    <property type="entry name" value="TRANSPOSON TY3-I GAG-POL POLYPROTEIN"/>
    <property type="match status" value="1"/>
</dbReference>
<dbReference type="AlphaFoldDB" id="A0A371F6E1"/>
<comment type="caution">
    <text evidence="2">The sequence shown here is derived from an EMBL/GenBank/DDBJ whole genome shotgun (WGS) entry which is preliminary data.</text>
</comment>
<evidence type="ECO:0000313" key="2">
    <source>
        <dbReference type="EMBL" id="RDX73874.1"/>
    </source>
</evidence>
<feature type="non-terminal residue" evidence="2">
    <location>
        <position position="1"/>
    </location>
</feature>
<dbReference type="InterPro" id="IPR053134">
    <property type="entry name" value="RNA-dir_DNA_polymerase"/>
</dbReference>
<dbReference type="Gene3D" id="3.30.70.270">
    <property type="match status" value="1"/>
</dbReference>
<evidence type="ECO:0000259" key="1">
    <source>
        <dbReference type="Pfam" id="PF00078"/>
    </source>
</evidence>
<dbReference type="CDD" id="cd01647">
    <property type="entry name" value="RT_LTR"/>
    <property type="match status" value="1"/>
</dbReference>
<sequence>MVKKVGEKLVDDTSGYDLLSFMDAYSGYNQIQMHPKDKEKTTFITNSGNFYYNVMSYGLKNIGAIYQQLMDRIFKDQISREMEVYVDDMVVKSPDESRHCKALTSVFTTL</sequence>
<protein>
    <submittedName>
        <fullName evidence="2">Retrovirus-related Pol polyprotein from transposon gypsy</fullName>
    </submittedName>
</protein>
<dbReference type="SUPFAM" id="SSF56672">
    <property type="entry name" value="DNA/RNA polymerases"/>
    <property type="match status" value="1"/>
</dbReference>
<gene>
    <name evidence="2" type="primary">pol</name>
    <name evidence="2" type="ORF">CR513_46459</name>
</gene>
<feature type="domain" description="Reverse transcriptase" evidence="1">
    <location>
        <begin position="9"/>
        <end position="110"/>
    </location>
</feature>
<reference evidence="2" key="1">
    <citation type="submission" date="2018-05" db="EMBL/GenBank/DDBJ databases">
        <title>Draft genome of Mucuna pruriens seed.</title>
        <authorList>
            <person name="Nnadi N.E."/>
            <person name="Vos R."/>
            <person name="Hasami M.H."/>
            <person name="Devisetty U.K."/>
            <person name="Aguiy J.C."/>
        </authorList>
    </citation>
    <scope>NUCLEOTIDE SEQUENCE [LARGE SCALE GENOMIC DNA]</scope>
    <source>
        <strain evidence="2">JCA_2017</strain>
    </source>
</reference>
<dbReference type="OrthoDB" id="1936626at2759"/>
<accession>A0A371F6E1</accession>
<proteinExistence type="predicted"/>
<dbReference type="Gene3D" id="3.10.10.10">
    <property type="entry name" value="HIV Type 1 Reverse Transcriptase, subunit A, domain 1"/>
    <property type="match status" value="1"/>
</dbReference>
<dbReference type="InterPro" id="IPR043128">
    <property type="entry name" value="Rev_trsase/Diguanyl_cyclase"/>
</dbReference>
<evidence type="ECO:0000313" key="3">
    <source>
        <dbReference type="Proteomes" id="UP000257109"/>
    </source>
</evidence>
<organism evidence="2 3">
    <name type="scientific">Mucuna pruriens</name>
    <name type="common">Velvet bean</name>
    <name type="synonym">Dolichos pruriens</name>
    <dbReference type="NCBI Taxonomy" id="157652"/>
    <lineage>
        <taxon>Eukaryota</taxon>
        <taxon>Viridiplantae</taxon>
        <taxon>Streptophyta</taxon>
        <taxon>Embryophyta</taxon>
        <taxon>Tracheophyta</taxon>
        <taxon>Spermatophyta</taxon>
        <taxon>Magnoliopsida</taxon>
        <taxon>eudicotyledons</taxon>
        <taxon>Gunneridae</taxon>
        <taxon>Pentapetalae</taxon>
        <taxon>rosids</taxon>
        <taxon>fabids</taxon>
        <taxon>Fabales</taxon>
        <taxon>Fabaceae</taxon>
        <taxon>Papilionoideae</taxon>
        <taxon>50 kb inversion clade</taxon>
        <taxon>NPAAA clade</taxon>
        <taxon>indigoferoid/millettioid clade</taxon>
        <taxon>Phaseoleae</taxon>
        <taxon>Mucuna</taxon>
    </lineage>
</organism>
<name>A0A371F6E1_MUCPR</name>
<dbReference type="Pfam" id="PF00078">
    <property type="entry name" value="RVT_1"/>
    <property type="match status" value="1"/>
</dbReference>